<evidence type="ECO:0000313" key="3">
    <source>
        <dbReference type="EMBL" id="PTB21402.1"/>
    </source>
</evidence>
<sequence length="100" mass="11686">MKARSIFARTALAVVLVGGSFVAAEAASAQEGPQRAPFGEAHLMPVDVDVSIGMHGDRYWDGHRYWEHDEWMHRHPHDRDPWHHDDDRRPRPREDEPHRY</sequence>
<dbReference type="Proteomes" id="UP000240638">
    <property type="component" value="Unassembled WGS sequence"/>
</dbReference>
<protein>
    <recommendedName>
        <fullName evidence="5">DUF2502 domain-containing protein</fullName>
    </recommendedName>
</protein>
<dbReference type="RefSeq" id="WP_107149913.1">
    <property type="nucleotide sequence ID" value="NZ_PYUC01000003.1"/>
</dbReference>
<name>A0A2T3XY34_9BURK</name>
<comment type="caution">
    <text evidence="3">The sequence shown here is derived from an EMBL/GenBank/DDBJ whole genome shotgun (WGS) entry which is preliminary data.</text>
</comment>
<evidence type="ECO:0000256" key="1">
    <source>
        <dbReference type="SAM" id="MobiDB-lite"/>
    </source>
</evidence>
<keyword evidence="2" id="KW-0732">Signal</keyword>
<feature type="region of interest" description="Disordered" evidence="1">
    <location>
        <begin position="76"/>
        <end position="100"/>
    </location>
</feature>
<gene>
    <name evidence="3" type="ORF">C9I57_07015</name>
</gene>
<reference evidence="3 4" key="1">
    <citation type="submission" date="2018-03" db="EMBL/GenBank/DDBJ databases">
        <title>Whole genome analyses suggest that Burkholderia sensu lato contains two further novel genera in the rhizoxinica-symbiotica group Mycetohabitans gen. nov., and Trinickia gen. nov.: implications for the evolution of diazotrophy and nodulation in the Burkholderiaceae.</title>
        <authorList>
            <person name="Estrada De Los Santos P."/>
            <person name="Palmer M."/>
            <person name="Chavez-Ramirez B."/>
            <person name="Steenkamp E.T."/>
            <person name="Hirsch A.M."/>
            <person name="Manyaka P."/>
            <person name="Maluk M."/>
            <person name="Lafos M."/>
            <person name="Crook M."/>
            <person name="Gross E."/>
            <person name="Simon M.F."/>
            <person name="Bueno Dos Reis Junior F."/>
            <person name="Poole P.S."/>
            <person name="Venter S.N."/>
            <person name="James E.K."/>
        </authorList>
    </citation>
    <scope>NUCLEOTIDE SEQUENCE [LARGE SCALE GENOMIC DNA]</scope>
    <source>
        <strain evidence="3 4">JPY-366</strain>
    </source>
</reference>
<evidence type="ECO:0008006" key="5">
    <source>
        <dbReference type="Google" id="ProtNLM"/>
    </source>
</evidence>
<evidence type="ECO:0000313" key="4">
    <source>
        <dbReference type="Proteomes" id="UP000240638"/>
    </source>
</evidence>
<accession>A0A2T3XY34</accession>
<dbReference type="AlphaFoldDB" id="A0A2T3XY34"/>
<proteinExistence type="predicted"/>
<feature type="chain" id="PRO_5015687836" description="DUF2502 domain-containing protein" evidence="2">
    <location>
        <begin position="27"/>
        <end position="100"/>
    </location>
</feature>
<feature type="signal peptide" evidence="2">
    <location>
        <begin position="1"/>
        <end position="26"/>
    </location>
</feature>
<evidence type="ECO:0000256" key="2">
    <source>
        <dbReference type="SAM" id="SignalP"/>
    </source>
</evidence>
<dbReference type="EMBL" id="PYUC01000003">
    <property type="protein sequence ID" value="PTB21402.1"/>
    <property type="molecule type" value="Genomic_DNA"/>
</dbReference>
<organism evidence="3 4">
    <name type="scientific">Trinickia symbiotica</name>
    <dbReference type="NCBI Taxonomy" id="863227"/>
    <lineage>
        <taxon>Bacteria</taxon>
        <taxon>Pseudomonadati</taxon>
        <taxon>Pseudomonadota</taxon>
        <taxon>Betaproteobacteria</taxon>
        <taxon>Burkholderiales</taxon>
        <taxon>Burkholderiaceae</taxon>
        <taxon>Trinickia</taxon>
    </lineage>
</organism>